<dbReference type="GO" id="GO:0009408">
    <property type="term" value="P:response to heat"/>
    <property type="evidence" value="ECO:0007669"/>
    <property type="project" value="TreeGrafter"/>
</dbReference>
<dbReference type="GO" id="GO:0005634">
    <property type="term" value="C:nucleus"/>
    <property type="evidence" value="ECO:0007669"/>
    <property type="project" value="TreeGrafter"/>
</dbReference>
<accession>A0AAV2T9P2</accession>
<dbReference type="InterPro" id="IPR008978">
    <property type="entry name" value="HSP20-like_chaperone"/>
</dbReference>
<dbReference type="CDD" id="cd06526">
    <property type="entry name" value="metazoan_ACD"/>
    <property type="match status" value="2"/>
</dbReference>
<evidence type="ECO:0000256" key="1">
    <source>
        <dbReference type="PROSITE-ProRule" id="PRU00285"/>
    </source>
</evidence>
<evidence type="ECO:0000256" key="3">
    <source>
        <dbReference type="SAM" id="MobiDB-lite"/>
    </source>
</evidence>
<dbReference type="Proteomes" id="UP001497525">
    <property type="component" value="Unassembled WGS sequence"/>
</dbReference>
<dbReference type="EMBL" id="CAXLJL010000136">
    <property type="protein sequence ID" value="CAL5132799.1"/>
    <property type="molecule type" value="Genomic_DNA"/>
</dbReference>
<evidence type="ECO:0000313" key="6">
    <source>
        <dbReference type="Proteomes" id="UP001497525"/>
    </source>
</evidence>
<sequence length="408" mass="45634">MITQKGGQNIPIRVEPGTFEQFQRSIVDNLEQNYHTPTSKRPVSTQKPPGSASTVPVKISNADPHLRSHDWRNQVNLWTNLCNRLWSDDMRRIWDNAFVLAPADEFDLDPFKSYGPLGCFGPGGDVPSILAKMSRQLQALDALEALQRQSEAGQHAGSAVQRRDSDPARMLDFLRDAYELDADGRVHFKVRFDVRNFTPEDIKVTASKNRLNVHGKKVEKSDVSESVNEFCRTLYLPDDLDHDEIRCHFTDDGILTVEAPVKGAEYQFITFDKNHQLGIRPRHEGQTEAVAENHENKEKAIVPLKASGTFGPVVVHDPSGGGSKIHVEFPVESHYDPENLCVRVDGDRITLTGKHEVTDRTSENESVHIREFTRSYKIPASVDPLTVKAQMDGDTLVVEAPVIGGKAN</sequence>
<dbReference type="InterPro" id="IPR001436">
    <property type="entry name" value="Alpha-crystallin/sHSP_animal"/>
</dbReference>
<feature type="domain" description="SHSP" evidence="4">
    <location>
        <begin position="169"/>
        <end position="280"/>
    </location>
</feature>
<evidence type="ECO:0000313" key="5">
    <source>
        <dbReference type="EMBL" id="CAL5132799.1"/>
    </source>
</evidence>
<feature type="region of interest" description="Disordered" evidence="3">
    <location>
        <begin position="34"/>
        <end position="56"/>
    </location>
</feature>
<dbReference type="SUPFAM" id="SSF49764">
    <property type="entry name" value="HSP20-like chaperones"/>
    <property type="match status" value="2"/>
</dbReference>
<feature type="compositionally biased region" description="Polar residues" evidence="3">
    <location>
        <begin position="34"/>
        <end position="54"/>
    </location>
</feature>
<dbReference type="PANTHER" id="PTHR45640:SF26">
    <property type="entry name" value="RE23625P"/>
    <property type="match status" value="1"/>
</dbReference>
<dbReference type="AlphaFoldDB" id="A0AAV2T9P2"/>
<dbReference type="PROSITE" id="PS01031">
    <property type="entry name" value="SHSP"/>
    <property type="match status" value="2"/>
</dbReference>
<name>A0AAV2T9P2_CALDB</name>
<dbReference type="GO" id="GO:0051082">
    <property type="term" value="F:unfolded protein binding"/>
    <property type="evidence" value="ECO:0007669"/>
    <property type="project" value="TreeGrafter"/>
</dbReference>
<comment type="similarity">
    <text evidence="1 2">Belongs to the small heat shock protein (HSP20) family.</text>
</comment>
<dbReference type="Pfam" id="PF00011">
    <property type="entry name" value="HSP20"/>
    <property type="match status" value="2"/>
</dbReference>
<comment type="caution">
    <text evidence="5">The sequence shown here is derived from an EMBL/GenBank/DDBJ whole genome shotgun (WGS) entry which is preliminary data.</text>
</comment>
<feature type="domain" description="SHSP" evidence="4">
    <location>
        <begin position="304"/>
        <end position="408"/>
    </location>
</feature>
<dbReference type="PRINTS" id="PR00299">
    <property type="entry name" value="ACRYSTALLIN"/>
</dbReference>
<dbReference type="GO" id="GO:0005737">
    <property type="term" value="C:cytoplasm"/>
    <property type="evidence" value="ECO:0007669"/>
    <property type="project" value="TreeGrafter"/>
</dbReference>
<dbReference type="InterPro" id="IPR002068">
    <property type="entry name" value="A-crystallin/Hsp20_dom"/>
</dbReference>
<evidence type="ECO:0000256" key="2">
    <source>
        <dbReference type="RuleBase" id="RU003616"/>
    </source>
</evidence>
<dbReference type="GO" id="GO:0042026">
    <property type="term" value="P:protein refolding"/>
    <property type="evidence" value="ECO:0007669"/>
    <property type="project" value="TreeGrafter"/>
</dbReference>
<protein>
    <recommendedName>
        <fullName evidence="4">SHSP domain-containing protein</fullName>
    </recommendedName>
</protein>
<organism evidence="5 6">
    <name type="scientific">Calicophoron daubneyi</name>
    <name type="common">Rumen fluke</name>
    <name type="synonym">Paramphistomum daubneyi</name>
    <dbReference type="NCBI Taxonomy" id="300641"/>
    <lineage>
        <taxon>Eukaryota</taxon>
        <taxon>Metazoa</taxon>
        <taxon>Spiralia</taxon>
        <taxon>Lophotrochozoa</taxon>
        <taxon>Platyhelminthes</taxon>
        <taxon>Trematoda</taxon>
        <taxon>Digenea</taxon>
        <taxon>Plagiorchiida</taxon>
        <taxon>Pronocephalata</taxon>
        <taxon>Paramphistomoidea</taxon>
        <taxon>Paramphistomidae</taxon>
        <taxon>Calicophoron</taxon>
    </lineage>
</organism>
<reference evidence="5" key="1">
    <citation type="submission" date="2024-06" db="EMBL/GenBank/DDBJ databases">
        <authorList>
            <person name="Liu X."/>
            <person name="Lenzi L."/>
            <person name="Haldenby T S."/>
            <person name="Uol C."/>
        </authorList>
    </citation>
    <scope>NUCLEOTIDE SEQUENCE</scope>
</reference>
<evidence type="ECO:0000259" key="4">
    <source>
        <dbReference type="PROSITE" id="PS01031"/>
    </source>
</evidence>
<dbReference type="PANTHER" id="PTHR45640">
    <property type="entry name" value="HEAT SHOCK PROTEIN HSP-12.2-RELATED"/>
    <property type="match status" value="1"/>
</dbReference>
<proteinExistence type="inferred from homology"/>
<dbReference type="Gene3D" id="2.60.40.790">
    <property type="match status" value="2"/>
</dbReference>
<gene>
    <name evidence="5" type="ORF">CDAUBV1_LOCUS5637</name>
</gene>